<gene>
    <name evidence="2" type="ORF">L798_14135</name>
</gene>
<dbReference type="InParanoid" id="A0A067R2D6"/>
<accession>A0A067R2D6</accession>
<protein>
    <submittedName>
        <fullName evidence="2">Uncharacterized protein</fullName>
    </submittedName>
</protein>
<feature type="region of interest" description="Disordered" evidence="1">
    <location>
        <begin position="1"/>
        <end position="145"/>
    </location>
</feature>
<feature type="region of interest" description="Disordered" evidence="1">
    <location>
        <begin position="185"/>
        <end position="214"/>
    </location>
</feature>
<feature type="compositionally biased region" description="Basic and acidic residues" evidence="1">
    <location>
        <begin position="100"/>
        <end position="113"/>
    </location>
</feature>
<name>A0A067R2D6_ZOONE</name>
<reference evidence="2 3" key="1">
    <citation type="journal article" date="2014" name="Nat. Commun.">
        <title>Molecular traces of alternative social organization in a termite genome.</title>
        <authorList>
            <person name="Terrapon N."/>
            <person name="Li C."/>
            <person name="Robertson H.M."/>
            <person name="Ji L."/>
            <person name="Meng X."/>
            <person name="Booth W."/>
            <person name="Chen Z."/>
            <person name="Childers C.P."/>
            <person name="Glastad K.M."/>
            <person name="Gokhale K."/>
            <person name="Gowin J."/>
            <person name="Gronenberg W."/>
            <person name="Hermansen R.A."/>
            <person name="Hu H."/>
            <person name="Hunt B.G."/>
            <person name="Huylmans A.K."/>
            <person name="Khalil S.M."/>
            <person name="Mitchell R.D."/>
            <person name="Munoz-Torres M.C."/>
            <person name="Mustard J.A."/>
            <person name="Pan H."/>
            <person name="Reese J.T."/>
            <person name="Scharf M.E."/>
            <person name="Sun F."/>
            <person name="Vogel H."/>
            <person name="Xiao J."/>
            <person name="Yang W."/>
            <person name="Yang Z."/>
            <person name="Yang Z."/>
            <person name="Zhou J."/>
            <person name="Zhu J."/>
            <person name="Brent C.S."/>
            <person name="Elsik C.G."/>
            <person name="Goodisman M.A."/>
            <person name="Liberles D.A."/>
            <person name="Roe R.M."/>
            <person name="Vargo E.L."/>
            <person name="Vilcinskas A."/>
            <person name="Wang J."/>
            <person name="Bornberg-Bauer E."/>
            <person name="Korb J."/>
            <person name="Zhang G."/>
            <person name="Liebig J."/>
        </authorList>
    </citation>
    <scope>NUCLEOTIDE SEQUENCE [LARGE SCALE GENOMIC DNA]</scope>
    <source>
        <tissue evidence="2">Whole organism</tissue>
    </source>
</reference>
<evidence type="ECO:0000313" key="2">
    <source>
        <dbReference type="EMBL" id="KDR11868.1"/>
    </source>
</evidence>
<dbReference type="AlphaFoldDB" id="A0A067R2D6"/>
<proteinExistence type="predicted"/>
<feature type="compositionally biased region" description="Basic and acidic residues" evidence="1">
    <location>
        <begin position="123"/>
        <end position="145"/>
    </location>
</feature>
<feature type="compositionally biased region" description="Basic and acidic residues" evidence="1">
    <location>
        <begin position="57"/>
        <end position="68"/>
    </location>
</feature>
<organism evidence="2 3">
    <name type="scientific">Zootermopsis nevadensis</name>
    <name type="common">Dampwood termite</name>
    <dbReference type="NCBI Taxonomy" id="136037"/>
    <lineage>
        <taxon>Eukaryota</taxon>
        <taxon>Metazoa</taxon>
        <taxon>Ecdysozoa</taxon>
        <taxon>Arthropoda</taxon>
        <taxon>Hexapoda</taxon>
        <taxon>Insecta</taxon>
        <taxon>Pterygota</taxon>
        <taxon>Neoptera</taxon>
        <taxon>Polyneoptera</taxon>
        <taxon>Dictyoptera</taxon>
        <taxon>Blattodea</taxon>
        <taxon>Blattoidea</taxon>
        <taxon>Termitoidae</taxon>
        <taxon>Termopsidae</taxon>
        <taxon>Zootermopsis</taxon>
    </lineage>
</organism>
<dbReference type="Proteomes" id="UP000027135">
    <property type="component" value="Unassembled WGS sequence"/>
</dbReference>
<evidence type="ECO:0000313" key="3">
    <source>
        <dbReference type="Proteomes" id="UP000027135"/>
    </source>
</evidence>
<dbReference type="EMBL" id="KK853064">
    <property type="protein sequence ID" value="KDR11868.1"/>
    <property type="molecule type" value="Genomic_DNA"/>
</dbReference>
<sequence length="214" mass="24305">MNTNPEYRESFTDFPRERPVVTKPAGHLQHDPNTLLLLADEPFKKPRCPSPQPEYNLRSEGRIDKNPEYRSSYVDLPKEKSVTRRPQGQLKRLNGNFRVADTHTPRAQSERRHGGVSGVSDEVESRRTYVDYTSRDRTPSRRRPVDNLKVQGTSSLVDAISSPRASRRLNVSKRVVPTAINCSGAYNTLSKDEPRPGEKTVTFEYGDGRPRTCP</sequence>
<dbReference type="STRING" id="136037.A0A067R2D6"/>
<evidence type="ECO:0000256" key="1">
    <source>
        <dbReference type="SAM" id="MobiDB-lite"/>
    </source>
</evidence>
<feature type="compositionally biased region" description="Basic and acidic residues" evidence="1">
    <location>
        <begin position="1"/>
        <end position="20"/>
    </location>
</feature>
<keyword evidence="3" id="KW-1185">Reference proteome</keyword>